<evidence type="ECO:0000313" key="1">
    <source>
        <dbReference type="EMBL" id="KAF5903471.1"/>
    </source>
</evidence>
<reference evidence="1" key="1">
    <citation type="submission" date="2020-07" db="EMBL/GenBank/DDBJ databases">
        <title>Clarias magur genome sequencing, assembly and annotation.</title>
        <authorList>
            <person name="Kushwaha B."/>
            <person name="Kumar R."/>
            <person name="Das P."/>
            <person name="Joshi C.G."/>
            <person name="Kumar D."/>
            <person name="Nagpure N.S."/>
            <person name="Pandey M."/>
            <person name="Agarwal S."/>
            <person name="Srivastava S."/>
            <person name="Singh M."/>
            <person name="Sahoo L."/>
            <person name="Jayasankar P."/>
            <person name="Meher P.K."/>
            <person name="Koringa P.G."/>
            <person name="Iquebal M.A."/>
            <person name="Das S.P."/>
            <person name="Bit A."/>
            <person name="Patnaik S."/>
            <person name="Patel N."/>
            <person name="Shah T.M."/>
            <person name="Hinsu A."/>
            <person name="Jena J.K."/>
        </authorList>
    </citation>
    <scope>NUCLEOTIDE SEQUENCE</scope>
    <source>
        <strain evidence="1">CIFAMagur01</strain>
        <tissue evidence="1">Testis</tissue>
    </source>
</reference>
<dbReference type="EMBL" id="QNUK01000072">
    <property type="protein sequence ID" value="KAF5903471.1"/>
    <property type="molecule type" value="Genomic_DNA"/>
</dbReference>
<organism evidence="1 2">
    <name type="scientific">Clarias magur</name>
    <name type="common">Asian catfish</name>
    <name type="synonym">Macropteronotus magur</name>
    <dbReference type="NCBI Taxonomy" id="1594786"/>
    <lineage>
        <taxon>Eukaryota</taxon>
        <taxon>Metazoa</taxon>
        <taxon>Chordata</taxon>
        <taxon>Craniata</taxon>
        <taxon>Vertebrata</taxon>
        <taxon>Euteleostomi</taxon>
        <taxon>Actinopterygii</taxon>
        <taxon>Neopterygii</taxon>
        <taxon>Teleostei</taxon>
        <taxon>Ostariophysi</taxon>
        <taxon>Siluriformes</taxon>
        <taxon>Clariidae</taxon>
        <taxon>Clarias</taxon>
    </lineage>
</organism>
<accession>A0A8J4UCC1</accession>
<dbReference type="AlphaFoldDB" id="A0A8J4UCC1"/>
<name>A0A8J4UCC1_CLAMG</name>
<comment type="caution">
    <text evidence="1">The sequence shown here is derived from an EMBL/GenBank/DDBJ whole genome shotgun (WGS) entry which is preliminary data.</text>
</comment>
<protein>
    <submittedName>
        <fullName evidence="1">tRNA-2-methylthio-N(6)-dimethylallyladenosine synthase</fullName>
    </submittedName>
</protein>
<dbReference type="Proteomes" id="UP000727407">
    <property type="component" value="Unassembled WGS sequence"/>
</dbReference>
<evidence type="ECO:0000313" key="2">
    <source>
        <dbReference type="Proteomes" id="UP000727407"/>
    </source>
</evidence>
<sequence length="112" mass="12416">MKCRVRETANCQAVQSAVEWYAALPGVCVVHLRGVGIQQRDSEAGSRWLLKCLASCPEALVRILEQPYSRIGGLQHHYAMDPVVEGARFASRTLVEAKNHLSSQLLCQLDIL</sequence>
<keyword evidence="2" id="KW-1185">Reference proteome</keyword>
<gene>
    <name evidence="1" type="primary">miaB</name>
    <name evidence="1" type="ORF">DAT39_006851</name>
</gene>
<proteinExistence type="predicted"/>